<dbReference type="PROSITE" id="PS00801">
    <property type="entry name" value="TRANSKETOLASE_1"/>
    <property type="match status" value="1"/>
</dbReference>
<comment type="subunit">
    <text evidence="5">Homodimer.</text>
</comment>
<organism evidence="20 21">
    <name type="scientific">Alkalispirochaeta sphaeroplastigenens</name>
    <dbReference type="NCBI Taxonomy" id="1187066"/>
    <lineage>
        <taxon>Bacteria</taxon>
        <taxon>Pseudomonadati</taxon>
        <taxon>Spirochaetota</taxon>
        <taxon>Spirochaetia</taxon>
        <taxon>Spirochaetales</taxon>
        <taxon>Spirochaetaceae</taxon>
        <taxon>Alkalispirochaeta</taxon>
    </lineage>
</organism>
<keyword evidence="11 16" id="KW-0786">Thiamine pyrophosphate</keyword>
<dbReference type="FunFam" id="3.40.50.970:FF:000004">
    <property type="entry name" value="Transketolase"/>
    <property type="match status" value="1"/>
</dbReference>
<dbReference type="EC" id="2.2.1.1" evidence="6 13"/>
<evidence type="ECO:0000256" key="13">
    <source>
        <dbReference type="NCBIfam" id="TIGR00232"/>
    </source>
</evidence>
<comment type="cofactor">
    <cofactor evidence="16">
        <name>thiamine diphosphate</name>
        <dbReference type="ChEBI" id="CHEBI:58937"/>
    </cofactor>
    <text evidence="16">Binds 1 thiamine pyrophosphate per subunit. During the reaction, the substrate forms a covalent intermediate with the cofactor.</text>
</comment>
<feature type="binding site" evidence="17">
    <location>
        <position position="189"/>
    </location>
    <ligand>
        <name>Mg(2+)</name>
        <dbReference type="ChEBI" id="CHEBI:18420"/>
    </ligand>
</feature>
<dbReference type="Proteomes" id="UP000237350">
    <property type="component" value="Unassembled WGS sequence"/>
</dbReference>
<evidence type="ECO:0000256" key="7">
    <source>
        <dbReference type="ARBA" id="ARBA00022679"/>
    </source>
</evidence>
<dbReference type="InterPro" id="IPR033247">
    <property type="entry name" value="Transketolase_fam"/>
</dbReference>
<feature type="binding site" evidence="17">
    <location>
        <position position="187"/>
    </location>
    <ligand>
        <name>Mg(2+)</name>
        <dbReference type="ChEBI" id="CHEBI:18420"/>
    </ligand>
</feature>
<evidence type="ECO:0000256" key="6">
    <source>
        <dbReference type="ARBA" id="ARBA00013152"/>
    </source>
</evidence>
<keyword evidence="7" id="KW-0808">Transferase</keyword>
<feature type="binding site" evidence="17">
    <location>
        <position position="157"/>
    </location>
    <ligand>
        <name>Mg(2+)</name>
        <dbReference type="ChEBI" id="CHEBI:18420"/>
    </ligand>
</feature>
<evidence type="ECO:0000256" key="11">
    <source>
        <dbReference type="ARBA" id="ARBA00023052"/>
    </source>
</evidence>
<keyword evidence="21" id="KW-1185">Reference proteome</keyword>
<dbReference type="InterPro" id="IPR005478">
    <property type="entry name" value="Transketolase_bac-like"/>
</dbReference>
<dbReference type="GO" id="GO:0004802">
    <property type="term" value="F:transketolase activity"/>
    <property type="evidence" value="ECO:0007669"/>
    <property type="project" value="UniProtKB-UniRule"/>
</dbReference>
<dbReference type="Pfam" id="PF00456">
    <property type="entry name" value="Transketolase_N"/>
    <property type="match status" value="1"/>
</dbReference>
<evidence type="ECO:0000256" key="17">
    <source>
        <dbReference type="PIRSR" id="PIRSR605478-4"/>
    </source>
</evidence>
<comment type="caution">
    <text evidence="20">The sequence shown here is derived from an EMBL/GenBank/DDBJ whole genome shotgun (WGS) entry which is preliminary data.</text>
</comment>
<dbReference type="InterPro" id="IPR005475">
    <property type="entry name" value="Transketolase-like_Pyr-bd"/>
</dbReference>
<comment type="cofactor">
    <cofactor evidence="17">
        <name>Mg(2+)</name>
        <dbReference type="ChEBI" id="CHEBI:18420"/>
    </cofactor>
    <text evidence="17">Binds 1 Mg(2+) ion per subunit. Can also utilize other divalent metal cations, such as Ca(2+), Mn(2+) and Co(2+).</text>
</comment>
<evidence type="ECO:0000256" key="16">
    <source>
        <dbReference type="PIRSR" id="PIRSR605478-3"/>
    </source>
</evidence>
<dbReference type="InterPro" id="IPR049557">
    <property type="entry name" value="Transketolase_CS"/>
</dbReference>
<dbReference type="GO" id="GO:0046872">
    <property type="term" value="F:metal ion binding"/>
    <property type="evidence" value="ECO:0007669"/>
    <property type="project" value="UniProtKB-KW"/>
</dbReference>
<evidence type="ECO:0000259" key="19">
    <source>
        <dbReference type="SMART" id="SM00861"/>
    </source>
</evidence>
<dbReference type="InterPro" id="IPR029061">
    <property type="entry name" value="THDP-binding"/>
</dbReference>
<dbReference type="GO" id="GO:0006098">
    <property type="term" value="P:pentose-phosphate shunt"/>
    <property type="evidence" value="ECO:0007669"/>
    <property type="project" value="TreeGrafter"/>
</dbReference>
<evidence type="ECO:0000256" key="4">
    <source>
        <dbReference type="ARBA" id="ARBA00007131"/>
    </source>
</evidence>
<keyword evidence="10 17" id="KW-0460">Magnesium</keyword>
<dbReference type="GO" id="GO:0005829">
    <property type="term" value="C:cytosol"/>
    <property type="evidence" value="ECO:0007669"/>
    <property type="project" value="TreeGrafter"/>
</dbReference>
<feature type="binding site" evidence="16">
    <location>
        <position position="158"/>
    </location>
    <ligand>
        <name>thiamine diphosphate</name>
        <dbReference type="ChEBI" id="CHEBI:58937"/>
    </ligand>
</feature>
<reference evidence="21" key="1">
    <citation type="submission" date="2015-12" db="EMBL/GenBank/DDBJ databases">
        <authorList>
            <person name="Lodha T.D."/>
            <person name="Chintalapati S."/>
            <person name="Chintalapati V.R."/>
            <person name="Sravanthi T."/>
        </authorList>
    </citation>
    <scope>NUCLEOTIDE SEQUENCE [LARGE SCALE GENOMIC DNA]</scope>
    <source>
        <strain evidence="21">JC133</strain>
    </source>
</reference>
<evidence type="ECO:0000256" key="12">
    <source>
        <dbReference type="ARBA" id="ARBA00049473"/>
    </source>
</evidence>
<dbReference type="InterPro" id="IPR005474">
    <property type="entry name" value="Transketolase_N"/>
</dbReference>
<evidence type="ECO:0000313" key="21">
    <source>
        <dbReference type="Proteomes" id="UP000237350"/>
    </source>
</evidence>
<feature type="domain" description="Transketolase-like pyrimidine-binding" evidence="19">
    <location>
        <begin position="354"/>
        <end position="524"/>
    </location>
</feature>
<feature type="binding site" evidence="15">
    <location>
        <position position="357"/>
    </location>
    <ligand>
        <name>substrate</name>
    </ligand>
</feature>
<keyword evidence="9" id="KW-0106">Calcium</keyword>
<dbReference type="SUPFAM" id="SSF52922">
    <property type="entry name" value="TK C-terminal domain-like"/>
    <property type="match status" value="1"/>
</dbReference>
<dbReference type="NCBIfam" id="TIGR00232">
    <property type="entry name" value="tktlase_bact"/>
    <property type="match status" value="1"/>
</dbReference>
<evidence type="ECO:0000256" key="3">
    <source>
        <dbReference type="ARBA" id="ARBA00001941"/>
    </source>
</evidence>
<sequence length="660" mass="70386">MDTAALEAVARSVRTLTMDAVEAAKSGHPGMPLGMAELGALLYGEVLNHNPRDPQWENRDRFVLSAGHGSMFLYSLLHLAGYDLSLDDIKAFRQLDSKTPGHPEYGHTPGVETTTGPLGQGFANAVGMAVAEEMLAARFNTPHHRVVDHYTYVIAGDGCLMEGISSEASSLAGHLGLGKLVVFYDSNNISIEGSTDLAFTEDVAARYRAYGWQVLSSDAYDIEGIRAALAEAREDSTRPALIILDSVIGKGSPGKAGSADAHGAPFGDQEIAATKEAIGVDPQELFYVDPRAREFFARRGDELARTQEEWEKTFQDWATANPGLHAQWKEMLQGGYRELLKDIALPRYTPGDTLATRQASGAALKAVAAVLPNLVGGSADLAPSNNTALPDHGDFTRDTPAGRTVHFGVRELAMAAIANGMALHGGLRPFVATFMVFSDYLRPAARLSALMKAPVTYVLTHDSIFVGEDGPTHQPIEHVEALRTIPGMVVLRPADAEETGEAWLMAMEQDGPTALALTRQGLPVFPKADPAWRESLRRGAYLVQEPAGEGLPEVVVVATGSEVSLALNAAELSGRAVRVVSMISRERFEAQDEAFRRALLPQGVPVVAAEAGVTSGWASITGSRDRVLGLDRFGLSGPAAQVASAMGFTAEALADLIKSV</sequence>
<feature type="binding site" evidence="15">
    <location>
        <position position="384"/>
    </location>
    <ligand>
        <name>substrate</name>
    </ligand>
</feature>
<evidence type="ECO:0000256" key="5">
    <source>
        <dbReference type="ARBA" id="ARBA00011738"/>
    </source>
</evidence>
<evidence type="ECO:0000313" key="20">
    <source>
        <dbReference type="EMBL" id="POQ99043.1"/>
    </source>
</evidence>
<comment type="similarity">
    <text evidence="4">Belongs to the transketolase family.</text>
</comment>
<dbReference type="Pfam" id="PF02779">
    <property type="entry name" value="Transket_pyr"/>
    <property type="match status" value="1"/>
</dbReference>
<dbReference type="Gene3D" id="3.40.50.920">
    <property type="match status" value="1"/>
</dbReference>
<dbReference type="Pfam" id="PF22613">
    <property type="entry name" value="Transketolase_C_1"/>
    <property type="match status" value="1"/>
</dbReference>
<comment type="cofactor">
    <cofactor evidence="1">
        <name>Ca(2+)</name>
        <dbReference type="ChEBI" id="CHEBI:29108"/>
    </cofactor>
</comment>
<evidence type="ECO:0000256" key="15">
    <source>
        <dbReference type="PIRSR" id="PIRSR605478-2"/>
    </source>
</evidence>
<proteinExistence type="inferred from homology"/>
<gene>
    <name evidence="20" type="ORF">AU468_11485</name>
</gene>
<dbReference type="PANTHER" id="PTHR43522">
    <property type="entry name" value="TRANSKETOLASE"/>
    <property type="match status" value="1"/>
</dbReference>
<evidence type="ECO:0000256" key="10">
    <source>
        <dbReference type="ARBA" id="ARBA00022842"/>
    </source>
</evidence>
<evidence type="ECO:0000256" key="8">
    <source>
        <dbReference type="ARBA" id="ARBA00022723"/>
    </source>
</evidence>
<protein>
    <recommendedName>
        <fullName evidence="6 13">Transketolase</fullName>
        <ecNumber evidence="6 13">2.2.1.1</ecNumber>
    </recommendedName>
</protein>
<feature type="binding site" evidence="15">
    <location>
        <position position="519"/>
    </location>
    <ligand>
        <name>substrate</name>
    </ligand>
</feature>
<feature type="binding site" evidence="15">
    <location>
        <position position="473"/>
    </location>
    <ligand>
        <name>substrate</name>
    </ligand>
</feature>
<evidence type="ECO:0000256" key="14">
    <source>
        <dbReference type="PIRSR" id="PIRSR605478-1"/>
    </source>
</evidence>
<comment type="cofactor">
    <cofactor evidence="2">
        <name>Mn(2+)</name>
        <dbReference type="ChEBI" id="CHEBI:29035"/>
    </cofactor>
</comment>
<feature type="site" description="Important for catalytic activity" evidence="18">
    <location>
        <position position="28"/>
    </location>
</feature>
<feature type="binding site" evidence="15">
    <location>
        <position position="469"/>
    </location>
    <ligand>
        <name>substrate</name>
    </ligand>
</feature>
<feature type="binding site" evidence="16">
    <location>
        <begin position="116"/>
        <end position="118"/>
    </location>
    <ligand>
        <name>thiamine diphosphate</name>
        <dbReference type="ChEBI" id="CHEBI:58937"/>
    </ligand>
</feature>
<dbReference type="PANTHER" id="PTHR43522:SF10">
    <property type="entry name" value="TRANSKETOLASE"/>
    <property type="match status" value="1"/>
</dbReference>
<accession>A0A2S4JHQ7</accession>
<keyword evidence="8 17" id="KW-0479">Metal-binding</keyword>
<dbReference type="InterPro" id="IPR055152">
    <property type="entry name" value="Transketolase-like_C_2"/>
</dbReference>
<feature type="site" description="Important for catalytic activity" evidence="18">
    <location>
        <position position="262"/>
    </location>
</feature>
<comment type="cofactor">
    <cofactor evidence="3">
        <name>Co(2+)</name>
        <dbReference type="ChEBI" id="CHEBI:48828"/>
    </cofactor>
</comment>
<dbReference type="AlphaFoldDB" id="A0A2S4JHQ7"/>
<feature type="active site" description="Proton donor" evidence="14">
    <location>
        <position position="411"/>
    </location>
</feature>
<dbReference type="SUPFAM" id="SSF52518">
    <property type="entry name" value="Thiamin diphosphate-binding fold (THDP-binding)"/>
    <property type="match status" value="2"/>
</dbReference>
<dbReference type="EMBL" id="LPWH01000112">
    <property type="protein sequence ID" value="POQ99043.1"/>
    <property type="molecule type" value="Genomic_DNA"/>
</dbReference>
<dbReference type="CDD" id="cd07033">
    <property type="entry name" value="TPP_PYR_DXS_TK_like"/>
    <property type="match status" value="1"/>
</dbReference>
<evidence type="ECO:0000256" key="1">
    <source>
        <dbReference type="ARBA" id="ARBA00001913"/>
    </source>
</evidence>
<name>A0A2S4JHQ7_9SPIO</name>
<dbReference type="FunFam" id="3.40.50.970:FF:000045">
    <property type="entry name" value="Transketolase"/>
    <property type="match status" value="1"/>
</dbReference>
<feature type="binding site" evidence="16">
    <location>
        <position position="68"/>
    </location>
    <ligand>
        <name>thiamine diphosphate</name>
        <dbReference type="ChEBI" id="CHEBI:58937"/>
    </ligand>
</feature>
<dbReference type="Gene3D" id="3.40.50.970">
    <property type="match status" value="2"/>
</dbReference>
<feature type="binding site" evidence="16">
    <location>
        <position position="187"/>
    </location>
    <ligand>
        <name>thiamine diphosphate</name>
        <dbReference type="ChEBI" id="CHEBI:58937"/>
    </ligand>
</feature>
<comment type="catalytic activity">
    <reaction evidence="12">
        <text>D-sedoheptulose 7-phosphate + D-glyceraldehyde 3-phosphate = aldehydo-D-ribose 5-phosphate + D-xylulose 5-phosphate</text>
        <dbReference type="Rhea" id="RHEA:10508"/>
        <dbReference type="ChEBI" id="CHEBI:57483"/>
        <dbReference type="ChEBI" id="CHEBI:57737"/>
        <dbReference type="ChEBI" id="CHEBI:58273"/>
        <dbReference type="ChEBI" id="CHEBI:59776"/>
        <dbReference type="EC" id="2.2.1.1"/>
    </reaction>
</comment>
<feature type="binding site" evidence="15">
    <location>
        <position position="461"/>
    </location>
    <ligand>
        <name>substrate</name>
    </ligand>
</feature>
<evidence type="ECO:0000256" key="18">
    <source>
        <dbReference type="PIRSR" id="PIRSR605478-5"/>
    </source>
</evidence>
<evidence type="ECO:0000256" key="2">
    <source>
        <dbReference type="ARBA" id="ARBA00001936"/>
    </source>
</evidence>
<feature type="binding site" evidence="16">
    <location>
        <position position="262"/>
    </location>
    <ligand>
        <name>thiamine diphosphate</name>
        <dbReference type="ChEBI" id="CHEBI:58937"/>
    </ligand>
</feature>
<evidence type="ECO:0000256" key="9">
    <source>
        <dbReference type="ARBA" id="ARBA00022837"/>
    </source>
</evidence>
<dbReference type="CDD" id="cd02012">
    <property type="entry name" value="TPP_TK"/>
    <property type="match status" value="1"/>
</dbReference>
<feature type="binding site" evidence="15">
    <location>
        <position position="262"/>
    </location>
    <ligand>
        <name>substrate</name>
    </ligand>
</feature>
<feature type="binding site" evidence="15">
    <location>
        <position position="28"/>
    </location>
    <ligand>
        <name>substrate</name>
    </ligand>
</feature>
<dbReference type="InterPro" id="IPR009014">
    <property type="entry name" value="Transketo_C/PFOR_II"/>
</dbReference>
<feature type="binding site" evidence="16">
    <location>
        <position position="437"/>
    </location>
    <ligand>
        <name>thiamine diphosphate</name>
        <dbReference type="ChEBI" id="CHEBI:58937"/>
    </ligand>
</feature>
<dbReference type="SMART" id="SM00861">
    <property type="entry name" value="Transket_pyr"/>
    <property type="match status" value="1"/>
</dbReference>